<feature type="binding site" evidence="3">
    <location>
        <position position="22"/>
    </location>
    <ligand>
        <name>Zn(2+)</name>
        <dbReference type="ChEBI" id="CHEBI:29105"/>
    </ligand>
</feature>
<feature type="region of interest" description="Disordered" evidence="4">
    <location>
        <begin position="1"/>
        <end position="20"/>
    </location>
</feature>
<gene>
    <name evidence="3 5" type="primary">yacG</name>
    <name evidence="5" type="ORF">D3272_05860</name>
</gene>
<dbReference type="OrthoDB" id="9809663at2"/>
<dbReference type="Pfam" id="PF03884">
    <property type="entry name" value="YacG"/>
    <property type="match status" value="1"/>
</dbReference>
<comment type="function">
    <text evidence="3">Inhibits all the catalytic activities of DNA gyrase by preventing its interaction with DNA. Acts by binding directly to the C-terminal domain of GyrB, which probably disrupts DNA binding by the gyrase.</text>
</comment>
<evidence type="ECO:0000256" key="4">
    <source>
        <dbReference type="SAM" id="MobiDB-lite"/>
    </source>
</evidence>
<dbReference type="InterPro" id="IPR013088">
    <property type="entry name" value="Znf_NHR/GATA"/>
</dbReference>
<comment type="cofactor">
    <cofactor evidence="3">
        <name>Zn(2+)</name>
        <dbReference type="ChEBI" id="CHEBI:29105"/>
    </cofactor>
    <text evidence="3">Binds 1 zinc ion.</text>
</comment>
<evidence type="ECO:0000313" key="6">
    <source>
        <dbReference type="Proteomes" id="UP000289411"/>
    </source>
</evidence>
<dbReference type="GO" id="GO:0006355">
    <property type="term" value="P:regulation of DNA-templated transcription"/>
    <property type="evidence" value="ECO:0007669"/>
    <property type="project" value="InterPro"/>
</dbReference>
<feature type="binding site" evidence="3">
    <location>
        <position position="38"/>
    </location>
    <ligand>
        <name>Zn(2+)</name>
        <dbReference type="ChEBI" id="CHEBI:29105"/>
    </ligand>
</feature>
<evidence type="ECO:0000256" key="2">
    <source>
        <dbReference type="ARBA" id="ARBA00022833"/>
    </source>
</evidence>
<comment type="subunit">
    <text evidence="3">Interacts with GyrB.</text>
</comment>
<keyword evidence="2 3" id="KW-0862">Zinc</keyword>
<sequence length="68" mass="7502">MDEPANDNSGPVPASKRRCPICGRPAAPDMTPFCSKRCADVDLHRWLGEGYRVPVEVDDDMRDSPDGE</sequence>
<keyword evidence="6" id="KW-1185">Reference proteome</keyword>
<dbReference type="RefSeq" id="WP_129218221.1">
    <property type="nucleotide sequence ID" value="NZ_QYBC01000004.1"/>
</dbReference>
<dbReference type="InterPro" id="IPR005584">
    <property type="entry name" value="DNA_gyrase_inhibitor_YacG"/>
</dbReference>
<feature type="binding site" evidence="3">
    <location>
        <position position="19"/>
    </location>
    <ligand>
        <name>Zn(2+)</name>
        <dbReference type="ChEBI" id="CHEBI:29105"/>
    </ligand>
</feature>
<organism evidence="5 6">
    <name type="scientific">Lichenibacterium ramalinae</name>
    <dbReference type="NCBI Taxonomy" id="2316527"/>
    <lineage>
        <taxon>Bacteria</taxon>
        <taxon>Pseudomonadati</taxon>
        <taxon>Pseudomonadota</taxon>
        <taxon>Alphaproteobacteria</taxon>
        <taxon>Hyphomicrobiales</taxon>
        <taxon>Lichenihabitantaceae</taxon>
        <taxon>Lichenibacterium</taxon>
    </lineage>
</organism>
<dbReference type="EMBL" id="QYBC01000004">
    <property type="protein sequence ID" value="RYB06285.1"/>
    <property type="molecule type" value="Genomic_DNA"/>
</dbReference>
<dbReference type="GO" id="GO:0008657">
    <property type="term" value="F:DNA topoisomerase type II (double strand cut, ATP-hydrolyzing) inhibitor activity"/>
    <property type="evidence" value="ECO:0007669"/>
    <property type="project" value="UniProtKB-UniRule"/>
</dbReference>
<evidence type="ECO:0000256" key="3">
    <source>
        <dbReference type="HAMAP-Rule" id="MF_00649"/>
    </source>
</evidence>
<reference evidence="5 6" key="1">
    <citation type="submission" date="2018-09" db="EMBL/GenBank/DDBJ databases">
        <authorList>
            <person name="Grouzdev D.S."/>
            <person name="Krutkina M.S."/>
        </authorList>
    </citation>
    <scope>NUCLEOTIDE SEQUENCE [LARGE SCALE GENOMIC DNA]</scope>
    <source>
        <strain evidence="5 6">RmlP001</strain>
    </source>
</reference>
<evidence type="ECO:0000313" key="5">
    <source>
        <dbReference type="EMBL" id="RYB06285.1"/>
    </source>
</evidence>
<dbReference type="PANTHER" id="PTHR36150:SF1">
    <property type="entry name" value="DNA GYRASE INHIBITOR YACG"/>
    <property type="match status" value="1"/>
</dbReference>
<dbReference type="HAMAP" id="MF_00649">
    <property type="entry name" value="DNA_gyrase_inhibitor_YacG"/>
    <property type="match status" value="1"/>
</dbReference>
<dbReference type="Proteomes" id="UP000289411">
    <property type="component" value="Unassembled WGS sequence"/>
</dbReference>
<comment type="similarity">
    <text evidence="3">Belongs to the DNA gyrase inhibitor YacG family.</text>
</comment>
<dbReference type="PANTHER" id="PTHR36150">
    <property type="entry name" value="DNA GYRASE INHIBITOR YACG"/>
    <property type="match status" value="1"/>
</dbReference>
<dbReference type="AlphaFoldDB" id="A0A4Q2RFY1"/>
<feature type="binding site" evidence="3">
    <location>
        <position position="34"/>
    </location>
    <ligand>
        <name>Zn(2+)</name>
        <dbReference type="ChEBI" id="CHEBI:29105"/>
    </ligand>
</feature>
<dbReference type="GO" id="GO:0008270">
    <property type="term" value="F:zinc ion binding"/>
    <property type="evidence" value="ECO:0007669"/>
    <property type="project" value="UniProtKB-UniRule"/>
</dbReference>
<dbReference type="Gene3D" id="3.30.50.10">
    <property type="entry name" value="Erythroid Transcription Factor GATA-1, subunit A"/>
    <property type="match status" value="1"/>
</dbReference>
<proteinExistence type="inferred from homology"/>
<accession>A0A4Q2RFY1</accession>
<comment type="caution">
    <text evidence="5">The sequence shown here is derived from an EMBL/GenBank/DDBJ whole genome shotgun (WGS) entry which is preliminary data.</text>
</comment>
<keyword evidence="1 3" id="KW-0479">Metal-binding</keyword>
<evidence type="ECO:0000256" key="1">
    <source>
        <dbReference type="ARBA" id="ARBA00022723"/>
    </source>
</evidence>
<name>A0A4Q2RFY1_9HYPH</name>
<protein>
    <recommendedName>
        <fullName evidence="3">DNA gyrase inhibitor YacG</fullName>
    </recommendedName>
</protein>
<reference evidence="5 6" key="2">
    <citation type="submission" date="2019-02" db="EMBL/GenBank/DDBJ databases">
        <title>'Lichenibacterium ramalinii' gen. nov. sp. nov., 'Lichenibacterium minor' gen. nov. sp. nov.</title>
        <authorList>
            <person name="Pankratov T."/>
        </authorList>
    </citation>
    <scope>NUCLEOTIDE SEQUENCE [LARGE SCALE GENOMIC DNA]</scope>
    <source>
        <strain evidence="5 6">RmlP001</strain>
    </source>
</reference>
<dbReference type="SUPFAM" id="SSF57716">
    <property type="entry name" value="Glucocorticoid receptor-like (DNA-binding domain)"/>
    <property type="match status" value="1"/>
</dbReference>